<dbReference type="OrthoDB" id="194358at2759"/>
<gene>
    <name evidence="3" type="ORF">Ctob_002579</name>
</gene>
<feature type="region of interest" description="Disordered" evidence="2">
    <location>
        <begin position="291"/>
        <end position="334"/>
    </location>
</feature>
<name>A0A0M0J8L3_9EUKA</name>
<organism evidence="3 4">
    <name type="scientific">Chrysochromulina tobinii</name>
    <dbReference type="NCBI Taxonomy" id="1460289"/>
    <lineage>
        <taxon>Eukaryota</taxon>
        <taxon>Haptista</taxon>
        <taxon>Haptophyta</taxon>
        <taxon>Prymnesiophyceae</taxon>
        <taxon>Prymnesiales</taxon>
        <taxon>Chrysochromulinaceae</taxon>
        <taxon>Chrysochromulina</taxon>
    </lineage>
</organism>
<dbReference type="PROSITE" id="PS50297">
    <property type="entry name" value="ANK_REP_REGION"/>
    <property type="match status" value="2"/>
</dbReference>
<dbReference type="SUPFAM" id="SSF48403">
    <property type="entry name" value="Ankyrin repeat"/>
    <property type="match status" value="1"/>
</dbReference>
<dbReference type="InterPro" id="IPR036770">
    <property type="entry name" value="Ankyrin_rpt-contain_sf"/>
</dbReference>
<comment type="caution">
    <text evidence="3">The sequence shown here is derived from an EMBL/GenBank/DDBJ whole genome shotgun (WGS) entry which is preliminary data.</text>
</comment>
<feature type="repeat" description="ANK" evidence="1">
    <location>
        <begin position="124"/>
        <end position="156"/>
    </location>
</feature>
<dbReference type="PANTHER" id="PTHR46224:SF64">
    <property type="entry name" value="IQ MOTIF AND ANKYRIN REPEAT DOMAIN-CONTAINING PROTEIN 1"/>
    <property type="match status" value="1"/>
</dbReference>
<evidence type="ECO:0000313" key="3">
    <source>
        <dbReference type="EMBL" id="KOO22929.1"/>
    </source>
</evidence>
<dbReference type="InterPro" id="IPR002110">
    <property type="entry name" value="Ankyrin_rpt"/>
</dbReference>
<evidence type="ECO:0000256" key="2">
    <source>
        <dbReference type="SAM" id="MobiDB-lite"/>
    </source>
</evidence>
<feature type="region of interest" description="Disordered" evidence="2">
    <location>
        <begin position="25"/>
        <end position="85"/>
    </location>
</feature>
<keyword evidence="1" id="KW-0040">ANK repeat</keyword>
<evidence type="ECO:0000313" key="4">
    <source>
        <dbReference type="Proteomes" id="UP000037460"/>
    </source>
</evidence>
<dbReference type="SMART" id="SM00248">
    <property type="entry name" value="ANK"/>
    <property type="match status" value="3"/>
</dbReference>
<proteinExistence type="predicted"/>
<accession>A0A0M0J8L3</accession>
<dbReference type="PROSITE" id="PS50088">
    <property type="entry name" value="ANK_REPEAT"/>
    <property type="match status" value="2"/>
</dbReference>
<dbReference type="EMBL" id="JWZX01003238">
    <property type="protein sequence ID" value="KOO22929.1"/>
    <property type="molecule type" value="Genomic_DNA"/>
</dbReference>
<keyword evidence="4" id="KW-1185">Reference proteome</keyword>
<dbReference type="Pfam" id="PF12796">
    <property type="entry name" value="Ank_2"/>
    <property type="match status" value="2"/>
</dbReference>
<reference evidence="4" key="1">
    <citation type="journal article" date="2015" name="PLoS Genet.">
        <title>Genome Sequence and Transcriptome Analyses of Chrysochromulina tobin: Metabolic Tools for Enhanced Algal Fitness in the Prominent Order Prymnesiales (Haptophyceae).</title>
        <authorList>
            <person name="Hovde B.T."/>
            <person name="Deodato C.R."/>
            <person name="Hunsperger H.M."/>
            <person name="Ryken S.A."/>
            <person name="Yost W."/>
            <person name="Jha R.K."/>
            <person name="Patterson J."/>
            <person name="Monnat R.J. Jr."/>
            <person name="Barlow S.B."/>
            <person name="Starkenburg S.R."/>
            <person name="Cattolico R.A."/>
        </authorList>
    </citation>
    <scope>NUCLEOTIDE SEQUENCE</scope>
    <source>
        <strain evidence="4">CCMP291</strain>
    </source>
</reference>
<dbReference type="Gene3D" id="1.25.40.20">
    <property type="entry name" value="Ankyrin repeat-containing domain"/>
    <property type="match status" value="2"/>
</dbReference>
<feature type="repeat" description="ANK" evidence="1">
    <location>
        <begin position="157"/>
        <end position="189"/>
    </location>
</feature>
<dbReference type="PANTHER" id="PTHR46224">
    <property type="entry name" value="ANKYRIN REPEAT FAMILY PROTEIN"/>
    <property type="match status" value="1"/>
</dbReference>
<evidence type="ECO:0000256" key="1">
    <source>
        <dbReference type="PROSITE-ProRule" id="PRU00023"/>
    </source>
</evidence>
<dbReference type="Proteomes" id="UP000037460">
    <property type="component" value="Unassembled WGS sequence"/>
</dbReference>
<dbReference type="InterPro" id="IPR051616">
    <property type="entry name" value="Cul2-RING_E3_ligase_SR"/>
</dbReference>
<protein>
    <submittedName>
        <fullName evidence="3">Cd4-specific ankyrin repeat protein</fullName>
    </submittedName>
</protein>
<feature type="compositionally biased region" description="Basic and acidic residues" evidence="2">
    <location>
        <begin position="60"/>
        <end position="85"/>
    </location>
</feature>
<sequence length="402" mass="43177">MPVPAVSANRSRDVDEEQAIKARAAVTLQEATKPKAKSSKMGNKSRGQAVLAGRAARRAAGKDINAEESERVRMEQERQRQEQRAKDALLVQGAQLRKAAAMGNADECRRLIGEGFPLDACDILGRSALHVAALGDHTEAMLVLLDAGIDIDAQDQRGMTALALAAEAGRCDALCTLIDDGADVYIAAVPLTHCWTPIMHAAARGHDEILGVLLNAAPALIDSKDSKGRTAMDIARENGHQEAEDVLFLAADSRSVDDAKRDAANARQRVLRRGDSKADLLRIQSARSLGGSRSASFKSTDRGSPPASFKSTNRETDRGSLPWSQPPSPDSQMQDGFRSVAYARQFLARLTGSKGTPKSQSLPSSPEKFSLKRGLTQFFSKWPVSSDVMLDAAAGDEPRQVV</sequence>
<dbReference type="AlphaFoldDB" id="A0A0M0J8L3"/>